<name>A0ABQ5VP13_9RHOB</name>
<comment type="caution">
    <text evidence="1">The sequence shown here is derived from an EMBL/GenBank/DDBJ whole genome shotgun (WGS) entry which is preliminary data.</text>
</comment>
<dbReference type="EMBL" id="BSNL01000004">
    <property type="protein sequence ID" value="GLQ28941.1"/>
    <property type="molecule type" value="Genomic_DNA"/>
</dbReference>
<reference evidence="1" key="2">
    <citation type="submission" date="2023-01" db="EMBL/GenBank/DDBJ databases">
        <title>Draft genome sequence of Sulfitobacter pacificus strain NBRC 109915.</title>
        <authorList>
            <person name="Sun Q."/>
            <person name="Mori K."/>
        </authorList>
    </citation>
    <scope>NUCLEOTIDE SEQUENCE</scope>
    <source>
        <strain evidence="1">NBRC 109915</strain>
    </source>
</reference>
<sequence length="53" mass="5817">MTAEHLSILRCAYGCYQPHAAALRVDLAHNSLDVVGEEGIDDAARNALYVRDM</sequence>
<keyword evidence="2" id="KW-1185">Reference proteome</keyword>
<dbReference type="Proteomes" id="UP001161388">
    <property type="component" value="Unassembled WGS sequence"/>
</dbReference>
<evidence type="ECO:0000313" key="2">
    <source>
        <dbReference type="Proteomes" id="UP001161388"/>
    </source>
</evidence>
<accession>A0ABQ5VP13</accession>
<reference evidence="1" key="1">
    <citation type="journal article" date="2014" name="Int. J. Syst. Evol. Microbiol.">
        <title>Complete genome of a new Firmicutes species belonging to the dominant human colonic microbiota ('Ruminococcus bicirculans') reveals two chromosomes and a selective capacity to utilize plant glucans.</title>
        <authorList>
            <consortium name="NISC Comparative Sequencing Program"/>
            <person name="Wegmann U."/>
            <person name="Louis P."/>
            <person name="Goesmann A."/>
            <person name="Henrissat B."/>
            <person name="Duncan S.H."/>
            <person name="Flint H.J."/>
        </authorList>
    </citation>
    <scope>NUCLEOTIDE SEQUENCE</scope>
    <source>
        <strain evidence="1">NBRC 109915</strain>
    </source>
</reference>
<organism evidence="1 2">
    <name type="scientific">Sulfitobacter pacificus</name>
    <dbReference type="NCBI Taxonomy" id="1499314"/>
    <lineage>
        <taxon>Bacteria</taxon>
        <taxon>Pseudomonadati</taxon>
        <taxon>Pseudomonadota</taxon>
        <taxon>Alphaproteobacteria</taxon>
        <taxon>Rhodobacterales</taxon>
        <taxon>Roseobacteraceae</taxon>
        <taxon>Sulfitobacter</taxon>
    </lineage>
</organism>
<gene>
    <name evidence="1" type="ORF">GCM10007927_37440</name>
</gene>
<proteinExistence type="predicted"/>
<protein>
    <submittedName>
        <fullName evidence="1">Uncharacterized protein</fullName>
    </submittedName>
</protein>
<evidence type="ECO:0000313" key="1">
    <source>
        <dbReference type="EMBL" id="GLQ28941.1"/>
    </source>
</evidence>